<accession>A0A1J4MPY9</accession>
<dbReference type="Proteomes" id="UP000186804">
    <property type="component" value="Unassembled WGS sequence"/>
</dbReference>
<protein>
    <submittedName>
        <fullName evidence="1">Uncharacterized protein</fullName>
    </submittedName>
</protein>
<evidence type="ECO:0000313" key="1">
    <source>
        <dbReference type="EMBL" id="OII76256.1"/>
    </source>
</evidence>
<sequence length="993" mass="116742">MYFKGLNYIDANVRRKRKLEDLKYVKSSSIYPYNRFISNGDKILLILEKILDIIPKLTFSSGKISGGLDISFCINQFQKVCMLIQNITNISGYYQEDEANTSRRVWNEILCKCHSLYNILISWLVVTDSNLLLSILNCIPNTIKFFCEVSDIICNCDSNSKVNENRNKDLEDKKFTTDFIIRQILQIYGCLSIYNNTKIRVACIYSINILMGTRHFKLEFIYDAFLPPISPTDYIKKNKLFDLSMNGDTTNPTEFKKSVLSMNSSLDKYIASHGFSNLFKKRMDRLNGENNELYDKGWLLRRLDDESASVRFEVLMLIYRILIIESNGTKNKLLLNLRDTIFDCFLDDHQAIQSLVAEILILFSSKYYLEEKDLPKLLPVLKDSNIYTRYNALKVLALSRFHNVDVVHTVLMALLDSPLLYLDKNIVYNVFSCIALNHSTMAPILVPTLFQQYSNRKEDYYHVNISIFLFWSLWRTPSIAEQISLDFLLLYPYIKSHFAKEVPYLRLRLSYYNFKNSFQILPQHYNANILNHAFALYHSSDIEDEFHVVGSTDLKPKVFLQIGNMTMINFINDQTILGNLTHSLIPPDIIIESVLKKILSRSQSMEMRLQLINSFYILYKISKYMQYPKIKSYYLYYFWKKISYCLQYLGIRDFHEILELSKLLLNGLNMEKVYYFKKLLPYSPLWSVDSRFHREICYLLNDNYFQFSEFIISAPDACGSRSYAFHTERLKSLQINEVHDTNKARVYCLNKGANQSSVETLLCQCLICQFSVHCETILQSDVDYLSKTIIKDFKRTILKWYKIPIYKFPCKISLPIPIEISFDIKKSEHDRYTHRDPLNLFIYTQELQILYFKKFKTNSQYLKNIKGISPTLFGFSKLQHTTSTINFYEDKISTGYSFSYDNMRLKKSNVIIDNEMPIIHRFVPWSMHTRQFHVYPIASNTIRLTSFYSVDAHYKRPYASAVPLSISLMREEKNHYRSISNHHTVMYQPTVMV</sequence>
<name>A0A1J4MPY9_9CRYT</name>
<dbReference type="GeneID" id="92364839"/>
<keyword evidence="2" id="KW-1185">Reference proteome</keyword>
<dbReference type="AlphaFoldDB" id="A0A1J4MPY9"/>
<evidence type="ECO:0000313" key="2">
    <source>
        <dbReference type="Proteomes" id="UP000186804"/>
    </source>
</evidence>
<gene>
    <name evidence="1" type="ORF">cand_006540</name>
</gene>
<organism evidence="1 2">
    <name type="scientific">Cryptosporidium andersoni</name>
    <dbReference type="NCBI Taxonomy" id="117008"/>
    <lineage>
        <taxon>Eukaryota</taxon>
        <taxon>Sar</taxon>
        <taxon>Alveolata</taxon>
        <taxon>Apicomplexa</taxon>
        <taxon>Conoidasida</taxon>
        <taxon>Coccidia</taxon>
        <taxon>Eucoccidiorida</taxon>
        <taxon>Eimeriorina</taxon>
        <taxon>Cryptosporidiidae</taxon>
        <taxon>Cryptosporidium</taxon>
    </lineage>
</organism>
<proteinExistence type="predicted"/>
<dbReference type="RefSeq" id="XP_067068102.1">
    <property type="nucleotide sequence ID" value="XM_067210895.1"/>
</dbReference>
<dbReference type="VEuPathDB" id="CryptoDB:cand_006540"/>
<comment type="caution">
    <text evidence="1">The sequence shown here is derived from an EMBL/GenBank/DDBJ whole genome shotgun (WGS) entry which is preliminary data.</text>
</comment>
<reference evidence="1 2" key="1">
    <citation type="submission" date="2016-10" db="EMBL/GenBank/DDBJ databases">
        <title>Reductive evolution of mitochondrial metabolism and differential evolution of invasion-related proteins in Cryptosporidium.</title>
        <authorList>
            <person name="Liu S."/>
            <person name="Roellig D.M."/>
            <person name="Guo Y."/>
            <person name="Li N."/>
            <person name="Frace M.A."/>
            <person name="Tang K."/>
            <person name="Zhang L."/>
            <person name="Feng Y."/>
            <person name="Xiao L."/>
        </authorList>
    </citation>
    <scope>NUCLEOTIDE SEQUENCE [LARGE SCALE GENOMIC DNA]</scope>
    <source>
        <strain evidence="1">30847</strain>
    </source>
</reference>
<dbReference type="SUPFAM" id="SSF48371">
    <property type="entry name" value="ARM repeat"/>
    <property type="match status" value="1"/>
</dbReference>
<dbReference type="EMBL" id="LRBS01000067">
    <property type="protein sequence ID" value="OII76256.1"/>
    <property type="molecule type" value="Genomic_DNA"/>
</dbReference>
<dbReference type="InterPro" id="IPR016024">
    <property type="entry name" value="ARM-type_fold"/>
</dbReference>
<dbReference type="OrthoDB" id="344183at2759"/>